<keyword evidence="3" id="KW-1185">Reference proteome</keyword>
<sequence length="263" mass="28589">MFGVRGRTAHLAWYRTDEAAAEVAFLHGFSDSAQCWEPLLRATSGIRALAIDARGHGESGLPEESFGYAAHRDDAALVLSSQSRDGGVVVVGHSMGAMSAAYLAASRPDLVRAVVLEDPPTGRPPAGQQDESWSEPSWLADLRALDLPSRIARGRSEDPDWPDDELEPWAESKAQLNPRLFDLPFQEAAPLTDSLAAVACPVLLIHGDTERGSLISTEYAERCARAAGGEFRAVHIANAGHSVRRDNRPQYLAELTTFLDRHR</sequence>
<evidence type="ECO:0000313" key="3">
    <source>
        <dbReference type="Proteomes" id="UP000294508"/>
    </source>
</evidence>
<dbReference type="PRINTS" id="PR00111">
    <property type="entry name" value="ABHYDROLASE"/>
</dbReference>
<dbReference type="GO" id="GO:0016020">
    <property type="term" value="C:membrane"/>
    <property type="evidence" value="ECO:0007669"/>
    <property type="project" value="TreeGrafter"/>
</dbReference>
<evidence type="ECO:0000313" key="2">
    <source>
        <dbReference type="EMBL" id="TCO20293.1"/>
    </source>
</evidence>
<dbReference type="RefSeq" id="WP_132212827.1">
    <property type="nucleotide sequence ID" value="NZ_SLWN01000012.1"/>
</dbReference>
<proteinExistence type="predicted"/>
<dbReference type="InterPro" id="IPR000073">
    <property type="entry name" value="AB_hydrolase_1"/>
</dbReference>
<protein>
    <submittedName>
        <fullName evidence="2">Pimeloyl-ACP methyl ester carboxylesterase</fullName>
    </submittedName>
</protein>
<organism evidence="2 3">
    <name type="scientific">Kribbella steppae</name>
    <dbReference type="NCBI Taxonomy" id="2512223"/>
    <lineage>
        <taxon>Bacteria</taxon>
        <taxon>Bacillati</taxon>
        <taxon>Actinomycetota</taxon>
        <taxon>Actinomycetes</taxon>
        <taxon>Propionibacteriales</taxon>
        <taxon>Kribbellaceae</taxon>
        <taxon>Kribbella</taxon>
    </lineage>
</organism>
<dbReference type="EMBL" id="SLWN01000012">
    <property type="protein sequence ID" value="TCO20293.1"/>
    <property type="molecule type" value="Genomic_DNA"/>
</dbReference>
<dbReference type="Pfam" id="PF12697">
    <property type="entry name" value="Abhydrolase_6"/>
    <property type="match status" value="1"/>
</dbReference>
<comment type="caution">
    <text evidence="2">The sequence shown here is derived from an EMBL/GenBank/DDBJ whole genome shotgun (WGS) entry which is preliminary data.</text>
</comment>
<dbReference type="PANTHER" id="PTHR43798">
    <property type="entry name" value="MONOACYLGLYCEROL LIPASE"/>
    <property type="match status" value="1"/>
</dbReference>
<dbReference type="Proteomes" id="UP000294508">
    <property type="component" value="Unassembled WGS sequence"/>
</dbReference>
<dbReference type="AlphaFoldDB" id="A0A4R2H3U9"/>
<evidence type="ECO:0000259" key="1">
    <source>
        <dbReference type="Pfam" id="PF12697"/>
    </source>
</evidence>
<feature type="domain" description="AB hydrolase-1" evidence="1">
    <location>
        <begin position="25"/>
        <end position="254"/>
    </location>
</feature>
<dbReference type="GO" id="GO:0003824">
    <property type="term" value="F:catalytic activity"/>
    <property type="evidence" value="ECO:0007669"/>
    <property type="project" value="UniProtKB-ARBA"/>
</dbReference>
<reference evidence="2 3" key="1">
    <citation type="journal article" date="2015" name="Stand. Genomic Sci.">
        <title>Genomic Encyclopedia of Bacterial and Archaeal Type Strains, Phase III: the genomes of soil and plant-associated and newly described type strains.</title>
        <authorList>
            <person name="Whitman W.B."/>
            <person name="Woyke T."/>
            <person name="Klenk H.P."/>
            <person name="Zhou Y."/>
            <person name="Lilburn T.G."/>
            <person name="Beck B.J."/>
            <person name="De Vos P."/>
            <person name="Vandamme P."/>
            <person name="Eisen J.A."/>
            <person name="Garrity G."/>
            <person name="Hugenholtz P."/>
            <person name="Kyrpides N.C."/>
        </authorList>
    </citation>
    <scope>NUCLEOTIDE SEQUENCE [LARGE SCALE GENOMIC DNA]</scope>
    <source>
        <strain evidence="2 3">VKM Ac-2572</strain>
    </source>
</reference>
<dbReference type="Gene3D" id="3.40.50.1820">
    <property type="entry name" value="alpha/beta hydrolase"/>
    <property type="match status" value="1"/>
</dbReference>
<dbReference type="InterPro" id="IPR050266">
    <property type="entry name" value="AB_hydrolase_sf"/>
</dbReference>
<dbReference type="OrthoDB" id="8444301at2"/>
<name>A0A4R2H3U9_9ACTN</name>
<dbReference type="SUPFAM" id="SSF53474">
    <property type="entry name" value="alpha/beta-Hydrolases"/>
    <property type="match status" value="1"/>
</dbReference>
<gene>
    <name evidence="2" type="ORF">EV652_11239</name>
</gene>
<accession>A0A4R2H3U9</accession>
<dbReference type="PANTHER" id="PTHR43798:SF33">
    <property type="entry name" value="HYDROLASE, PUTATIVE (AFU_ORTHOLOGUE AFUA_2G14860)-RELATED"/>
    <property type="match status" value="1"/>
</dbReference>
<dbReference type="InterPro" id="IPR029058">
    <property type="entry name" value="AB_hydrolase_fold"/>
</dbReference>